<dbReference type="Proteomes" id="UP001060085">
    <property type="component" value="Linkage Group LG02"/>
</dbReference>
<reference evidence="2" key="1">
    <citation type="journal article" date="2023" name="Nat. Plants">
        <title>Single-cell RNA sequencing provides a high-resolution roadmap for understanding the multicellular compartmentation of specialized metabolism.</title>
        <authorList>
            <person name="Sun S."/>
            <person name="Shen X."/>
            <person name="Li Y."/>
            <person name="Li Y."/>
            <person name="Wang S."/>
            <person name="Li R."/>
            <person name="Zhang H."/>
            <person name="Shen G."/>
            <person name="Guo B."/>
            <person name="Wei J."/>
            <person name="Xu J."/>
            <person name="St-Pierre B."/>
            <person name="Chen S."/>
            <person name="Sun C."/>
        </authorList>
    </citation>
    <scope>NUCLEOTIDE SEQUENCE [LARGE SCALE GENOMIC DNA]</scope>
</reference>
<evidence type="ECO:0000313" key="2">
    <source>
        <dbReference type="Proteomes" id="UP001060085"/>
    </source>
</evidence>
<name>A0ACC0BV20_CATRO</name>
<proteinExistence type="predicted"/>
<keyword evidence="2" id="KW-1185">Reference proteome</keyword>
<evidence type="ECO:0000313" key="1">
    <source>
        <dbReference type="EMBL" id="KAI5676537.1"/>
    </source>
</evidence>
<accession>A0ACC0BV20</accession>
<organism evidence="1 2">
    <name type="scientific">Catharanthus roseus</name>
    <name type="common">Madagascar periwinkle</name>
    <name type="synonym">Vinca rosea</name>
    <dbReference type="NCBI Taxonomy" id="4058"/>
    <lineage>
        <taxon>Eukaryota</taxon>
        <taxon>Viridiplantae</taxon>
        <taxon>Streptophyta</taxon>
        <taxon>Embryophyta</taxon>
        <taxon>Tracheophyta</taxon>
        <taxon>Spermatophyta</taxon>
        <taxon>Magnoliopsida</taxon>
        <taxon>eudicotyledons</taxon>
        <taxon>Gunneridae</taxon>
        <taxon>Pentapetalae</taxon>
        <taxon>asterids</taxon>
        <taxon>lamiids</taxon>
        <taxon>Gentianales</taxon>
        <taxon>Apocynaceae</taxon>
        <taxon>Rauvolfioideae</taxon>
        <taxon>Vinceae</taxon>
        <taxon>Catharanthinae</taxon>
        <taxon>Catharanthus</taxon>
    </lineage>
</organism>
<comment type="caution">
    <text evidence="1">The sequence shown here is derived from an EMBL/GenBank/DDBJ whole genome shotgun (WGS) entry which is preliminary data.</text>
</comment>
<sequence>MNSLTNESNSFLVENSLCVQESRKQPKEIDEERRHLMKFKGNFKSAKRKRPLYYEKSRIKYSIGKLFSRFECGKLISVGINDVKKERKKEKKALFIKKNGQYG</sequence>
<protein>
    <submittedName>
        <fullName evidence="1">Uncharacterized protein</fullName>
    </submittedName>
</protein>
<gene>
    <name evidence="1" type="ORF">M9H77_07487</name>
</gene>
<dbReference type="EMBL" id="CM044702">
    <property type="protein sequence ID" value="KAI5676537.1"/>
    <property type="molecule type" value="Genomic_DNA"/>
</dbReference>